<feature type="domain" description="Putative zinc-finger" evidence="2">
    <location>
        <begin position="6"/>
        <end position="37"/>
    </location>
</feature>
<evidence type="ECO:0000313" key="4">
    <source>
        <dbReference type="Proteomes" id="UP000590442"/>
    </source>
</evidence>
<dbReference type="Pfam" id="PF13490">
    <property type="entry name" value="zf-HC2"/>
    <property type="match status" value="1"/>
</dbReference>
<dbReference type="InterPro" id="IPR011989">
    <property type="entry name" value="ARM-like"/>
</dbReference>
<organism evidence="3 4">
    <name type="scientific">Saonia flava</name>
    <dbReference type="NCBI Taxonomy" id="523696"/>
    <lineage>
        <taxon>Bacteria</taxon>
        <taxon>Pseudomonadati</taxon>
        <taxon>Bacteroidota</taxon>
        <taxon>Flavobacteriia</taxon>
        <taxon>Flavobacteriales</taxon>
        <taxon>Flavobacteriaceae</taxon>
        <taxon>Saonia</taxon>
    </lineage>
</organism>
<protein>
    <recommendedName>
        <fullName evidence="2">Putative zinc-finger domain-containing protein</fullName>
    </recommendedName>
</protein>
<feature type="transmembrane region" description="Helical" evidence="1">
    <location>
        <begin position="99"/>
        <end position="116"/>
    </location>
</feature>
<dbReference type="InterPro" id="IPR041916">
    <property type="entry name" value="Anti_sigma_zinc_sf"/>
</dbReference>
<evidence type="ECO:0000313" key="3">
    <source>
        <dbReference type="EMBL" id="NJB71721.1"/>
    </source>
</evidence>
<name>A0A846QU26_9FLAO</name>
<evidence type="ECO:0000259" key="2">
    <source>
        <dbReference type="Pfam" id="PF13490"/>
    </source>
</evidence>
<keyword evidence="1" id="KW-0472">Membrane</keyword>
<dbReference type="Gene3D" id="1.25.10.10">
    <property type="entry name" value="Leucine-rich Repeat Variant"/>
    <property type="match status" value="1"/>
</dbReference>
<dbReference type="Gene3D" id="1.10.10.1320">
    <property type="entry name" value="Anti-sigma factor, zinc-finger domain"/>
    <property type="match status" value="1"/>
</dbReference>
<dbReference type="InterPro" id="IPR027383">
    <property type="entry name" value="Znf_put"/>
</dbReference>
<sequence length="266" mass="30058">MMNKKHITDLLPEYLDGILTKSQIKNIETHLKDCDSCKEELRQFQVLHTAFDSEKEVLPSEKLKSNFYEALELEKQKNPKVVVMDSQPQARKNAWMPNLLKLAASIALLIGGFALGKYQQEQKMNLEIATLQNESLGIKQMAMLSLMENKSASKRIQGVNYIDEFSAPDEAIVKALADRMLHDENANVRLSAVEALEKFTTSETVKKALIISLKTEKDPGIQIAVIQTLVKIQEKKAVAPMQELLEQEDTQPYVKKHIKTVLPSII</sequence>
<reference evidence="3 4" key="1">
    <citation type="submission" date="2020-03" db="EMBL/GenBank/DDBJ databases">
        <title>Genomic Encyclopedia of Type Strains, Phase IV (KMG-IV): sequencing the most valuable type-strain genomes for metagenomic binning, comparative biology and taxonomic classification.</title>
        <authorList>
            <person name="Goeker M."/>
        </authorList>
    </citation>
    <scope>NUCLEOTIDE SEQUENCE [LARGE SCALE GENOMIC DNA]</scope>
    <source>
        <strain evidence="3 4">DSM 29762</strain>
    </source>
</reference>
<comment type="caution">
    <text evidence="3">The sequence shown here is derived from an EMBL/GenBank/DDBJ whole genome shotgun (WGS) entry which is preliminary data.</text>
</comment>
<keyword evidence="1" id="KW-1133">Transmembrane helix</keyword>
<keyword evidence="4" id="KW-1185">Reference proteome</keyword>
<accession>A0A846QU26</accession>
<proteinExistence type="predicted"/>
<dbReference type="Pfam" id="PF13646">
    <property type="entry name" value="HEAT_2"/>
    <property type="match status" value="1"/>
</dbReference>
<keyword evidence="1" id="KW-0812">Transmembrane</keyword>
<dbReference type="RefSeq" id="WP_167964477.1">
    <property type="nucleotide sequence ID" value="NZ_JAATJJ010000001.1"/>
</dbReference>
<dbReference type="Proteomes" id="UP000590442">
    <property type="component" value="Unassembled WGS sequence"/>
</dbReference>
<gene>
    <name evidence="3" type="ORF">GGR42_002183</name>
</gene>
<dbReference type="AlphaFoldDB" id="A0A846QU26"/>
<dbReference type="EMBL" id="JAATJJ010000001">
    <property type="protein sequence ID" value="NJB71721.1"/>
    <property type="molecule type" value="Genomic_DNA"/>
</dbReference>
<dbReference type="SUPFAM" id="SSF48371">
    <property type="entry name" value="ARM repeat"/>
    <property type="match status" value="1"/>
</dbReference>
<dbReference type="InterPro" id="IPR016024">
    <property type="entry name" value="ARM-type_fold"/>
</dbReference>
<evidence type="ECO:0000256" key="1">
    <source>
        <dbReference type="SAM" id="Phobius"/>
    </source>
</evidence>